<evidence type="ECO:0000256" key="1">
    <source>
        <dbReference type="SAM" id="MobiDB-lite"/>
    </source>
</evidence>
<keyword evidence="3" id="KW-1185">Reference proteome</keyword>
<organism evidence="2">
    <name type="scientific">Oryza punctata</name>
    <name type="common">Red rice</name>
    <dbReference type="NCBI Taxonomy" id="4537"/>
    <lineage>
        <taxon>Eukaryota</taxon>
        <taxon>Viridiplantae</taxon>
        <taxon>Streptophyta</taxon>
        <taxon>Embryophyta</taxon>
        <taxon>Tracheophyta</taxon>
        <taxon>Spermatophyta</taxon>
        <taxon>Magnoliopsida</taxon>
        <taxon>Liliopsida</taxon>
        <taxon>Poales</taxon>
        <taxon>Poaceae</taxon>
        <taxon>BOP clade</taxon>
        <taxon>Oryzoideae</taxon>
        <taxon>Oryzeae</taxon>
        <taxon>Oryzinae</taxon>
        <taxon>Oryza</taxon>
    </lineage>
</organism>
<evidence type="ECO:0000313" key="3">
    <source>
        <dbReference type="Proteomes" id="UP000026962"/>
    </source>
</evidence>
<proteinExistence type="predicted"/>
<evidence type="ECO:0000313" key="2">
    <source>
        <dbReference type="EnsemblPlants" id="OPUNC12G06430.1"/>
    </source>
</evidence>
<dbReference type="AlphaFoldDB" id="A0A0E0MKX3"/>
<protein>
    <submittedName>
        <fullName evidence="2">Uncharacterized protein</fullName>
    </submittedName>
</protein>
<dbReference type="HOGENOM" id="CLU_2296277_0_0_1"/>
<reference evidence="2" key="1">
    <citation type="submission" date="2015-04" db="UniProtKB">
        <authorList>
            <consortium name="EnsemblPlants"/>
        </authorList>
    </citation>
    <scope>IDENTIFICATION</scope>
</reference>
<accession>A0A0E0MKX3</accession>
<dbReference type="Proteomes" id="UP000026962">
    <property type="component" value="Chromosome 12"/>
</dbReference>
<name>A0A0E0MKX3_ORYPU</name>
<reference evidence="2" key="2">
    <citation type="submission" date="2018-05" db="EMBL/GenBank/DDBJ databases">
        <title>OpunRS2 (Oryza punctata Reference Sequence Version 2).</title>
        <authorList>
            <person name="Zhang J."/>
            <person name="Kudrna D."/>
            <person name="Lee S."/>
            <person name="Talag J."/>
            <person name="Welchert J."/>
            <person name="Wing R.A."/>
        </authorList>
    </citation>
    <scope>NUCLEOTIDE SEQUENCE [LARGE SCALE GENOMIC DNA]</scope>
</reference>
<feature type="region of interest" description="Disordered" evidence="1">
    <location>
        <begin position="68"/>
        <end position="88"/>
    </location>
</feature>
<sequence>MSPLPTTADGEGVAATLEADTVRAMSRLAARKEAMGDNCFAEESGARQKRKIEKARLFDIWEPCRRGGPHADSSSQWLREKPNSLPRCAVPSPPLLELAYT</sequence>
<dbReference type="Gramene" id="OPUNC12G06430.1">
    <property type="protein sequence ID" value="OPUNC12G06430.1"/>
    <property type="gene ID" value="OPUNC12G06430"/>
</dbReference>
<dbReference type="EnsemblPlants" id="OPUNC12G06430.1">
    <property type="protein sequence ID" value="OPUNC12G06430.1"/>
    <property type="gene ID" value="OPUNC12G06430"/>
</dbReference>